<sequence length="383" mass="44309">MKNTLGKIFLLFILFAVSLFGAGQLATYKLTTNKKSVHIKEPLLITFEAEQKNHTDHMFFSFNVQKSPDYEVKLLQKSIQDKGYHNTKTTFKFVLFPLKAKTLHINFDFIIRTASDKAVKQSYVDDHDDSIAISTYDTKIALKPLTLKVEKFKKHVDLVGDFKISSAIDTNEIEQYGIVNLHYILSGTGYKETALNILKTQIENVSIFSKRKDKLSRLTENGYIINTEYIYALSAADDFTIPSFALEVYSPRKNSYYTLHTKAYKVKVKKIDPALLLDKTNAPKKETWINFTQIKTFFIYILLFLSGFLTAKFTQKNFFSKKQKEEFEDIKEAKTAKELLLLLIMQYPGKGMDEYIANLEENIHQKHPLNLSKIKKEILKKLR</sequence>
<dbReference type="Proteomes" id="UP000593719">
    <property type="component" value="Chromosome"/>
</dbReference>
<dbReference type="RefSeq" id="WP_193150279.1">
    <property type="nucleotide sequence ID" value="NZ_CP041235.1"/>
</dbReference>
<evidence type="ECO:0000256" key="1">
    <source>
        <dbReference type="SAM" id="Phobius"/>
    </source>
</evidence>
<dbReference type="KEGG" id="ssei:FJR45_09220"/>
<keyword evidence="1" id="KW-1133">Transmembrane helix</keyword>
<protein>
    <submittedName>
        <fullName evidence="2">Protein BatD</fullName>
    </submittedName>
</protein>
<accession>A0A7M1B5Y2</accession>
<proteinExistence type="predicted"/>
<name>A0A7M1B5Y2_9BACT</name>
<reference evidence="2 3" key="1">
    <citation type="submission" date="2019-06" db="EMBL/GenBank/DDBJ databases">
        <title>Sulfurimonas gotlandica sp. nov., a chemoautotrophic and psychrotolerant epsilonproteobacterium isolated from a pelagic redoxcline, and an emended description of the genus Sulfurimonas.</title>
        <authorList>
            <person name="Wang S."/>
            <person name="Jiang L."/>
            <person name="Shao Z."/>
        </authorList>
    </citation>
    <scope>NUCLEOTIDE SEQUENCE [LARGE SCALE GENOMIC DNA]</scope>
    <source>
        <strain evidence="2 3">S2-6</strain>
    </source>
</reference>
<evidence type="ECO:0000313" key="3">
    <source>
        <dbReference type="Proteomes" id="UP000593719"/>
    </source>
</evidence>
<organism evidence="2 3">
    <name type="scientific">Sulfurimonas sediminis</name>
    <dbReference type="NCBI Taxonomy" id="2590020"/>
    <lineage>
        <taxon>Bacteria</taxon>
        <taxon>Pseudomonadati</taxon>
        <taxon>Campylobacterota</taxon>
        <taxon>Epsilonproteobacteria</taxon>
        <taxon>Campylobacterales</taxon>
        <taxon>Sulfurimonadaceae</taxon>
        <taxon>Sulfurimonas</taxon>
    </lineage>
</organism>
<gene>
    <name evidence="2" type="ORF">FJR45_09220</name>
</gene>
<dbReference type="AlphaFoldDB" id="A0A7M1B5Y2"/>
<keyword evidence="3" id="KW-1185">Reference proteome</keyword>
<feature type="transmembrane region" description="Helical" evidence="1">
    <location>
        <begin position="297"/>
        <end position="314"/>
    </location>
</feature>
<keyword evidence="1" id="KW-0812">Transmembrane</keyword>
<keyword evidence="1" id="KW-0472">Membrane</keyword>
<dbReference type="EMBL" id="CP041235">
    <property type="protein sequence ID" value="QOP44112.1"/>
    <property type="molecule type" value="Genomic_DNA"/>
</dbReference>
<evidence type="ECO:0000313" key="2">
    <source>
        <dbReference type="EMBL" id="QOP44112.1"/>
    </source>
</evidence>